<evidence type="ECO:0000313" key="1">
    <source>
        <dbReference type="EMBL" id="KAK9795240.1"/>
    </source>
</evidence>
<dbReference type="AlphaFoldDB" id="A0AAW1NQY3"/>
<evidence type="ECO:0008006" key="3">
    <source>
        <dbReference type="Google" id="ProtNLM"/>
    </source>
</evidence>
<accession>A0AAW1NQY3</accession>
<sequence length="352" mass="37824">MASSPREARVTLDPAAAVSDAELDVYLLARAFGSNGGRLFHALPGRAQKLLTSAGFCHYLLIFRDQSGALTQFDFGPDNGADIAYRGLRKAKKLPVPGQIRETALAELPECFLHIGRTPKSLQDIRSFNRLQSTQHQYYLLNENDCRHYINRTVAFATTQSNPRVCRALLRHNLLQQRNKQGQPGLGLSDRLVVLAQSLTDLAHWPTVRFAGQASSTLLGVMLGRSLLWAKAGRTPVQVPRTAIPRGVRFAPVAVQRSPRLPSMAMHRAVAAMAHSAQAGPSTARRLGPILRHAASLGARARTSLHAAATSAACSLRRRREGGAGIAMATAAGGALRQVASRGVASGTQVSV</sequence>
<organism evidence="1 2">
    <name type="scientific">Symbiochloris irregularis</name>
    <dbReference type="NCBI Taxonomy" id="706552"/>
    <lineage>
        <taxon>Eukaryota</taxon>
        <taxon>Viridiplantae</taxon>
        <taxon>Chlorophyta</taxon>
        <taxon>core chlorophytes</taxon>
        <taxon>Trebouxiophyceae</taxon>
        <taxon>Trebouxiales</taxon>
        <taxon>Trebouxiaceae</taxon>
        <taxon>Symbiochloris</taxon>
    </lineage>
</organism>
<keyword evidence="2" id="KW-1185">Reference proteome</keyword>
<gene>
    <name evidence="1" type="ORF">WJX73_010292</name>
</gene>
<dbReference type="EMBL" id="JALJOQ010000130">
    <property type="protein sequence ID" value="KAK9795240.1"/>
    <property type="molecule type" value="Genomic_DNA"/>
</dbReference>
<comment type="caution">
    <text evidence="1">The sequence shown here is derived from an EMBL/GenBank/DDBJ whole genome shotgun (WGS) entry which is preliminary data.</text>
</comment>
<name>A0AAW1NQY3_9CHLO</name>
<evidence type="ECO:0000313" key="2">
    <source>
        <dbReference type="Proteomes" id="UP001465755"/>
    </source>
</evidence>
<dbReference type="Proteomes" id="UP001465755">
    <property type="component" value="Unassembled WGS sequence"/>
</dbReference>
<reference evidence="1 2" key="1">
    <citation type="journal article" date="2024" name="Nat. Commun.">
        <title>Phylogenomics reveals the evolutionary origins of lichenization in chlorophyte algae.</title>
        <authorList>
            <person name="Puginier C."/>
            <person name="Libourel C."/>
            <person name="Otte J."/>
            <person name="Skaloud P."/>
            <person name="Haon M."/>
            <person name="Grisel S."/>
            <person name="Petersen M."/>
            <person name="Berrin J.G."/>
            <person name="Delaux P.M."/>
            <person name="Dal Grande F."/>
            <person name="Keller J."/>
        </authorList>
    </citation>
    <scope>NUCLEOTIDE SEQUENCE [LARGE SCALE GENOMIC DNA]</scope>
    <source>
        <strain evidence="1 2">SAG 2036</strain>
    </source>
</reference>
<proteinExistence type="predicted"/>
<protein>
    <recommendedName>
        <fullName evidence="3">LRAT domain-containing protein</fullName>
    </recommendedName>
</protein>